<dbReference type="InterPro" id="IPR023214">
    <property type="entry name" value="HAD_sf"/>
</dbReference>
<dbReference type="Proteomes" id="UP000756132">
    <property type="component" value="Chromosome 10"/>
</dbReference>
<dbReference type="AlphaFoldDB" id="A0A9Q8UUI2"/>
<reference evidence="1" key="2">
    <citation type="journal article" date="2022" name="Microb. Genom.">
        <title>A chromosome-scale genome assembly of the tomato pathogen Cladosporium fulvum reveals a compartmentalized genome architecture and the presence of a dispensable chromosome.</title>
        <authorList>
            <person name="Zaccaron A.Z."/>
            <person name="Chen L.H."/>
            <person name="Samaras A."/>
            <person name="Stergiopoulos I."/>
        </authorList>
    </citation>
    <scope>NUCLEOTIDE SEQUENCE</scope>
    <source>
        <strain evidence="1">Race5_Kim</strain>
    </source>
</reference>
<name>A0A9Q8UUI2_PASFU</name>
<proteinExistence type="predicted"/>
<dbReference type="SFLD" id="SFLDS00003">
    <property type="entry name" value="Haloacid_Dehalogenase"/>
    <property type="match status" value="1"/>
</dbReference>
<accession>A0A9Q8UUI2</accession>
<dbReference type="InterPro" id="IPR023198">
    <property type="entry name" value="PGP-like_dom2"/>
</dbReference>
<dbReference type="PANTHER" id="PTHR18901">
    <property type="entry name" value="2-DEOXYGLUCOSE-6-PHOSPHATE PHOSPHATASE 2"/>
    <property type="match status" value="1"/>
</dbReference>
<sequence>MAAANGTAPTARAPPRIRACILDMDGLLINSEDLITQSINEVLHEYGKPSLPWSVKVNLQGRTLAESSRIFQEWAQLPISDQEFQEKLKELHTKLFPTCQPLPGVQSLLEKLSHDTAIHLALATSSRRDKFELKTAHLQPLFSAFQPEHIILGDDPRIAPGRHKPCPDIYTLALQCINATVRKSGGQLIQREECLVFEDAVQGVEAGRRAGMHVIWCPHEGLLEELERAGRVDKVLAGPVRQDEQGGDDVVEVWPARLVRSLEGFDGEEDGVFMTAA</sequence>
<dbReference type="GO" id="GO:0016791">
    <property type="term" value="F:phosphatase activity"/>
    <property type="evidence" value="ECO:0007669"/>
    <property type="project" value="TreeGrafter"/>
</dbReference>
<dbReference type="OrthoDB" id="40579at2759"/>
<dbReference type="RefSeq" id="XP_047767294.1">
    <property type="nucleotide sequence ID" value="XM_047911405.1"/>
</dbReference>
<dbReference type="Gene3D" id="1.10.150.240">
    <property type="entry name" value="Putative phosphatase, domain 2"/>
    <property type="match status" value="1"/>
</dbReference>
<dbReference type="InterPro" id="IPR041492">
    <property type="entry name" value="HAD_2"/>
</dbReference>
<dbReference type="KEGG" id="ffu:CLAFUR5_12257"/>
<dbReference type="NCBIfam" id="TIGR01509">
    <property type="entry name" value="HAD-SF-IA-v3"/>
    <property type="match status" value="1"/>
</dbReference>
<dbReference type="EMBL" id="CP090172">
    <property type="protein sequence ID" value="UJO22928.1"/>
    <property type="molecule type" value="Genomic_DNA"/>
</dbReference>
<reference evidence="1" key="1">
    <citation type="submission" date="2021-12" db="EMBL/GenBank/DDBJ databases">
        <authorList>
            <person name="Zaccaron A."/>
            <person name="Stergiopoulos I."/>
        </authorList>
    </citation>
    <scope>NUCLEOTIDE SEQUENCE</scope>
    <source>
        <strain evidence="1">Race5_Kim</strain>
    </source>
</reference>
<organism evidence="1 2">
    <name type="scientific">Passalora fulva</name>
    <name type="common">Tomato leaf mold</name>
    <name type="synonym">Cladosporium fulvum</name>
    <dbReference type="NCBI Taxonomy" id="5499"/>
    <lineage>
        <taxon>Eukaryota</taxon>
        <taxon>Fungi</taxon>
        <taxon>Dikarya</taxon>
        <taxon>Ascomycota</taxon>
        <taxon>Pezizomycotina</taxon>
        <taxon>Dothideomycetes</taxon>
        <taxon>Dothideomycetidae</taxon>
        <taxon>Mycosphaerellales</taxon>
        <taxon>Mycosphaerellaceae</taxon>
        <taxon>Fulvia</taxon>
    </lineage>
</organism>
<protein>
    <submittedName>
        <fullName evidence="1">Uncharacterized protein</fullName>
    </submittedName>
</protein>
<keyword evidence="2" id="KW-1185">Reference proteome</keyword>
<evidence type="ECO:0000313" key="2">
    <source>
        <dbReference type="Proteomes" id="UP000756132"/>
    </source>
</evidence>
<evidence type="ECO:0000313" key="1">
    <source>
        <dbReference type="EMBL" id="UJO22928.1"/>
    </source>
</evidence>
<dbReference type="InterPro" id="IPR036412">
    <property type="entry name" value="HAD-like_sf"/>
</dbReference>
<dbReference type="OMA" id="PEMSDSK"/>
<dbReference type="SFLD" id="SFLDG01129">
    <property type="entry name" value="C1.5:_HAD__Beta-PGM__Phosphata"/>
    <property type="match status" value="1"/>
</dbReference>
<dbReference type="InterPro" id="IPR006439">
    <property type="entry name" value="HAD-SF_hydro_IA"/>
</dbReference>
<gene>
    <name evidence="1" type="ORF">CLAFUR5_12257</name>
</gene>
<dbReference type="GeneID" id="71992135"/>
<dbReference type="SUPFAM" id="SSF56784">
    <property type="entry name" value="HAD-like"/>
    <property type="match status" value="1"/>
</dbReference>
<dbReference type="PANTHER" id="PTHR18901:SF38">
    <property type="entry name" value="PSEUDOURIDINE-5'-PHOSPHATASE"/>
    <property type="match status" value="1"/>
</dbReference>
<dbReference type="FunFam" id="1.10.150.240:FF:000001">
    <property type="entry name" value="Haloacid dehalogenase-like hydrolase domain"/>
    <property type="match status" value="1"/>
</dbReference>
<dbReference type="Pfam" id="PF13419">
    <property type="entry name" value="HAD_2"/>
    <property type="match status" value="1"/>
</dbReference>
<dbReference type="Gene3D" id="3.40.50.1000">
    <property type="entry name" value="HAD superfamily/HAD-like"/>
    <property type="match status" value="1"/>
</dbReference>